<evidence type="ECO:0000313" key="1">
    <source>
        <dbReference type="EMBL" id="MPD06659.1"/>
    </source>
</evidence>
<dbReference type="AlphaFoldDB" id="A0A5B7KMY1"/>
<gene>
    <name evidence="1" type="ORF">E2C01_102483</name>
</gene>
<name>A0A5B7KMY1_PORTR</name>
<sequence>MRWGAAAGGTNPARNEVPLRSCRATRNVGRPYTILQRLTAITYKLAMTHVGGCALSTLTACGLPARTTIVTR</sequence>
<proteinExistence type="predicted"/>
<dbReference type="Proteomes" id="UP000324222">
    <property type="component" value="Unassembled WGS sequence"/>
</dbReference>
<dbReference type="EMBL" id="VSRR010152373">
    <property type="protein sequence ID" value="MPD06659.1"/>
    <property type="molecule type" value="Genomic_DNA"/>
</dbReference>
<comment type="caution">
    <text evidence="1">The sequence shown here is derived from an EMBL/GenBank/DDBJ whole genome shotgun (WGS) entry which is preliminary data.</text>
</comment>
<organism evidence="1 2">
    <name type="scientific">Portunus trituberculatus</name>
    <name type="common">Swimming crab</name>
    <name type="synonym">Neptunus trituberculatus</name>
    <dbReference type="NCBI Taxonomy" id="210409"/>
    <lineage>
        <taxon>Eukaryota</taxon>
        <taxon>Metazoa</taxon>
        <taxon>Ecdysozoa</taxon>
        <taxon>Arthropoda</taxon>
        <taxon>Crustacea</taxon>
        <taxon>Multicrustacea</taxon>
        <taxon>Malacostraca</taxon>
        <taxon>Eumalacostraca</taxon>
        <taxon>Eucarida</taxon>
        <taxon>Decapoda</taxon>
        <taxon>Pleocyemata</taxon>
        <taxon>Brachyura</taxon>
        <taxon>Eubrachyura</taxon>
        <taxon>Portunoidea</taxon>
        <taxon>Portunidae</taxon>
        <taxon>Portuninae</taxon>
        <taxon>Portunus</taxon>
    </lineage>
</organism>
<reference evidence="1" key="1">
    <citation type="submission" date="2019-05" db="EMBL/GenBank/DDBJ databases">
        <title>Another draft genome of Portunus trituberculatus and its Hox gene families provides insights of decapod evolution.</title>
        <authorList>
            <person name="Jeong J.-H."/>
            <person name="Song I."/>
            <person name="Kim S."/>
            <person name="Choi T."/>
            <person name="Kim D."/>
            <person name="Ryu S."/>
            <person name="Kim W."/>
        </authorList>
    </citation>
    <scope>NUCLEOTIDE SEQUENCE [LARGE SCALE GENOMIC DNA]</scope>
    <source>
        <tissue evidence="1">Muscle</tissue>
    </source>
</reference>
<accession>A0A5B7KMY1</accession>
<keyword evidence="2" id="KW-1185">Reference proteome</keyword>
<evidence type="ECO:0000313" key="2">
    <source>
        <dbReference type="Proteomes" id="UP000324222"/>
    </source>
</evidence>
<protein>
    <submittedName>
        <fullName evidence="1">Uncharacterized protein</fullName>
    </submittedName>
</protein>